<name>A0A1I3H8L7_9RHOB</name>
<dbReference type="Gene3D" id="1.10.10.60">
    <property type="entry name" value="Homeodomain-like"/>
    <property type="match status" value="2"/>
</dbReference>
<proteinExistence type="predicted"/>
<evidence type="ECO:0000259" key="4">
    <source>
        <dbReference type="PROSITE" id="PS01124"/>
    </source>
</evidence>
<evidence type="ECO:0000256" key="1">
    <source>
        <dbReference type="ARBA" id="ARBA00023015"/>
    </source>
</evidence>
<dbReference type="OrthoDB" id="186587at2"/>
<keyword evidence="1" id="KW-0805">Transcription regulation</keyword>
<dbReference type="Pfam" id="PF02311">
    <property type="entry name" value="AraC_binding"/>
    <property type="match status" value="1"/>
</dbReference>
<sequence>MSTAAAVIHGPFGRVCLYNMDRPMVRHAHREGHLVFHVQGPPAEMVVESKAYPIAPGQAAAVSPWQPHLYRPLHDEPTLALVLYINPGWFLEASRRATSSLRFGRNAIEASTPINAHVHHIARVMLEHEVDDGNVEDEICALTQTCFDQSWQWTTEGTAFVGRALPVWDFRVRASLRLMRDHVGSDDTLTDIARAAGLSRPHFYKLFRQHVGVTPNLYMNALRMERAIGLLTDSQDAVTDIGFDLGFSSQASFSRFFIANGVVAPSDYRRSVLNAMTL</sequence>
<dbReference type="SUPFAM" id="SSF51215">
    <property type="entry name" value="Regulatory protein AraC"/>
    <property type="match status" value="1"/>
</dbReference>
<keyword evidence="3" id="KW-0804">Transcription</keyword>
<gene>
    <name evidence="5" type="ORF">SAMN04488095_0495</name>
</gene>
<dbReference type="PANTHER" id="PTHR46796">
    <property type="entry name" value="HTH-TYPE TRANSCRIPTIONAL ACTIVATOR RHAS-RELATED"/>
    <property type="match status" value="1"/>
</dbReference>
<dbReference type="GO" id="GO:0043565">
    <property type="term" value="F:sequence-specific DNA binding"/>
    <property type="evidence" value="ECO:0007669"/>
    <property type="project" value="InterPro"/>
</dbReference>
<dbReference type="SMART" id="SM00342">
    <property type="entry name" value="HTH_ARAC"/>
    <property type="match status" value="1"/>
</dbReference>
<dbReference type="Gene3D" id="2.60.120.10">
    <property type="entry name" value="Jelly Rolls"/>
    <property type="match status" value="1"/>
</dbReference>
<dbReference type="STRING" id="390807.SAMN04488095_0495"/>
<keyword evidence="2" id="KW-0238">DNA-binding</keyword>
<dbReference type="SUPFAM" id="SSF46689">
    <property type="entry name" value="Homeodomain-like"/>
    <property type="match status" value="2"/>
</dbReference>
<dbReference type="PANTHER" id="PTHR46796:SF2">
    <property type="entry name" value="TRANSCRIPTIONAL REGULATORY PROTEIN"/>
    <property type="match status" value="1"/>
</dbReference>
<protein>
    <submittedName>
        <fullName evidence="5">Transcriptional regulator, AraC family</fullName>
    </submittedName>
</protein>
<evidence type="ECO:0000256" key="2">
    <source>
        <dbReference type="ARBA" id="ARBA00023125"/>
    </source>
</evidence>
<reference evidence="5 6" key="1">
    <citation type="submission" date="2016-10" db="EMBL/GenBank/DDBJ databases">
        <authorList>
            <person name="de Groot N.N."/>
        </authorList>
    </citation>
    <scope>NUCLEOTIDE SEQUENCE [LARGE SCALE GENOMIC DNA]</scope>
    <source>
        <strain evidence="5 6">DSM 19073</strain>
    </source>
</reference>
<evidence type="ECO:0000313" key="6">
    <source>
        <dbReference type="Proteomes" id="UP000199110"/>
    </source>
</evidence>
<dbReference type="InterPro" id="IPR014710">
    <property type="entry name" value="RmlC-like_jellyroll"/>
</dbReference>
<dbReference type="Proteomes" id="UP000199110">
    <property type="component" value="Unassembled WGS sequence"/>
</dbReference>
<dbReference type="PROSITE" id="PS01124">
    <property type="entry name" value="HTH_ARAC_FAMILY_2"/>
    <property type="match status" value="1"/>
</dbReference>
<dbReference type="Pfam" id="PF12833">
    <property type="entry name" value="HTH_18"/>
    <property type="match status" value="1"/>
</dbReference>
<accession>A0A1I3H8L7</accession>
<dbReference type="InterPro" id="IPR009057">
    <property type="entry name" value="Homeodomain-like_sf"/>
</dbReference>
<dbReference type="InterPro" id="IPR018060">
    <property type="entry name" value="HTH_AraC"/>
</dbReference>
<dbReference type="InterPro" id="IPR037923">
    <property type="entry name" value="HTH-like"/>
</dbReference>
<evidence type="ECO:0000256" key="3">
    <source>
        <dbReference type="ARBA" id="ARBA00023163"/>
    </source>
</evidence>
<dbReference type="GO" id="GO:0003700">
    <property type="term" value="F:DNA-binding transcription factor activity"/>
    <property type="evidence" value="ECO:0007669"/>
    <property type="project" value="InterPro"/>
</dbReference>
<dbReference type="InterPro" id="IPR050204">
    <property type="entry name" value="AraC_XylS_family_regulators"/>
</dbReference>
<dbReference type="AlphaFoldDB" id="A0A1I3H8L7"/>
<keyword evidence="6" id="KW-1185">Reference proteome</keyword>
<feature type="domain" description="HTH araC/xylS-type" evidence="4">
    <location>
        <begin position="173"/>
        <end position="271"/>
    </location>
</feature>
<dbReference type="EMBL" id="FORA01000001">
    <property type="protein sequence ID" value="SFI32023.1"/>
    <property type="molecule type" value="Genomic_DNA"/>
</dbReference>
<evidence type="ECO:0000313" key="5">
    <source>
        <dbReference type="EMBL" id="SFI32023.1"/>
    </source>
</evidence>
<organism evidence="5 6">
    <name type="scientific">Jannaschia pohangensis</name>
    <dbReference type="NCBI Taxonomy" id="390807"/>
    <lineage>
        <taxon>Bacteria</taxon>
        <taxon>Pseudomonadati</taxon>
        <taxon>Pseudomonadota</taxon>
        <taxon>Alphaproteobacteria</taxon>
        <taxon>Rhodobacterales</taxon>
        <taxon>Roseobacteraceae</taxon>
        <taxon>Jannaschia</taxon>
    </lineage>
</organism>
<dbReference type="InterPro" id="IPR003313">
    <property type="entry name" value="AraC-bd"/>
</dbReference>